<dbReference type="AlphaFoldDB" id="A0A2P1PPN0"/>
<evidence type="ECO:0000313" key="2">
    <source>
        <dbReference type="EMBL" id="AVP96801.1"/>
    </source>
</evidence>
<dbReference type="EMBL" id="CP027860">
    <property type="protein sequence ID" value="AVP96801.1"/>
    <property type="molecule type" value="Genomic_DNA"/>
</dbReference>
<gene>
    <name evidence="2" type="ORF">C7S18_06120</name>
</gene>
<keyword evidence="1" id="KW-0472">Membrane</keyword>
<dbReference type="KEGG" id="xba:C7S18_06120"/>
<sequence length="134" mass="14662">MKNRLYELGFALYWLLFAVLAVFAAQSPGFVRHPELAPYPLRGLFIMWVILAALVAAFYFILRPALGGGSSARLSAGLALSVAMVTASFFTMVTDMPGLYYVPHYFSLVTFLVLGVVSAVRVGRRLRRKASGAP</sequence>
<feature type="transmembrane region" description="Helical" evidence="1">
    <location>
        <begin position="99"/>
        <end position="120"/>
    </location>
</feature>
<keyword evidence="1" id="KW-1133">Transmembrane helix</keyword>
<dbReference type="RefSeq" id="WP_106890727.1">
    <property type="nucleotide sequence ID" value="NZ_CP027860.1"/>
</dbReference>
<feature type="transmembrane region" description="Helical" evidence="1">
    <location>
        <begin position="40"/>
        <end position="62"/>
    </location>
</feature>
<evidence type="ECO:0000313" key="3">
    <source>
        <dbReference type="Proteomes" id="UP000241074"/>
    </source>
</evidence>
<reference evidence="2 3" key="1">
    <citation type="submission" date="2018-03" db="EMBL/GenBank/DDBJ databases">
        <title>Ahniella affigens gen. nov., sp. nov., a gammaproteobacterium isolated from sandy soil near a stream.</title>
        <authorList>
            <person name="Ko Y."/>
            <person name="Kim J.-H."/>
        </authorList>
    </citation>
    <scope>NUCLEOTIDE SEQUENCE [LARGE SCALE GENOMIC DNA]</scope>
    <source>
        <strain evidence="2 3">D13</strain>
    </source>
</reference>
<name>A0A2P1PPN0_9GAMM</name>
<organism evidence="2 3">
    <name type="scientific">Ahniella affigens</name>
    <dbReference type="NCBI Taxonomy" id="2021234"/>
    <lineage>
        <taxon>Bacteria</taxon>
        <taxon>Pseudomonadati</taxon>
        <taxon>Pseudomonadota</taxon>
        <taxon>Gammaproteobacteria</taxon>
        <taxon>Lysobacterales</taxon>
        <taxon>Rhodanobacteraceae</taxon>
        <taxon>Ahniella</taxon>
    </lineage>
</organism>
<protein>
    <recommendedName>
        <fullName evidence="4">Transmembrane protein</fullName>
    </recommendedName>
</protein>
<keyword evidence="3" id="KW-1185">Reference proteome</keyword>
<feature type="transmembrane region" description="Helical" evidence="1">
    <location>
        <begin position="74"/>
        <end position="93"/>
    </location>
</feature>
<accession>A0A2P1PPN0</accession>
<dbReference type="Proteomes" id="UP000241074">
    <property type="component" value="Chromosome"/>
</dbReference>
<reference evidence="2 3" key="2">
    <citation type="submission" date="2018-03" db="EMBL/GenBank/DDBJ databases">
        <authorList>
            <person name="Keele B.F."/>
        </authorList>
    </citation>
    <scope>NUCLEOTIDE SEQUENCE [LARGE SCALE GENOMIC DNA]</scope>
    <source>
        <strain evidence="2 3">D13</strain>
    </source>
</reference>
<keyword evidence="1" id="KW-0812">Transmembrane</keyword>
<evidence type="ECO:0008006" key="4">
    <source>
        <dbReference type="Google" id="ProtNLM"/>
    </source>
</evidence>
<proteinExistence type="predicted"/>
<evidence type="ECO:0000256" key="1">
    <source>
        <dbReference type="SAM" id="Phobius"/>
    </source>
</evidence>